<feature type="compositionally biased region" description="Basic and acidic residues" evidence="1">
    <location>
        <begin position="1"/>
        <end position="18"/>
    </location>
</feature>
<protein>
    <submittedName>
        <fullName evidence="2">Uncharacterized protein</fullName>
    </submittedName>
</protein>
<organism evidence="2 3">
    <name type="scientific">Electrophorus voltai</name>
    <dbReference type="NCBI Taxonomy" id="2609070"/>
    <lineage>
        <taxon>Eukaryota</taxon>
        <taxon>Metazoa</taxon>
        <taxon>Chordata</taxon>
        <taxon>Craniata</taxon>
        <taxon>Vertebrata</taxon>
        <taxon>Euteleostomi</taxon>
        <taxon>Actinopterygii</taxon>
        <taxon>Neopterygii</taxon>
        <taxon>Teleostei</taxon>
        <taxon>Ostariophysi</taxon>
        <taxon>Gymnotiformes</taxon>
        <taxon>Gymnotoidei</taxon>
        <taxon>Gymnotidae</taxon>
        <taxon>Electrophorus</taxon>
    </lineage>
</organism>
<feature type="compositionally biased region" description="Polar residues" evidence="1">
    <location>
        <begin position="19"/>
        <end position="29"/>
    </location>
</feature>
<gene>
    <name evidence="2" type="ORF">P4O66_013874</name>
</gene>
<dbReference type="AlphaFoldDB" id="A0AAD9DT89"/>
<reference evidence="2" key="1">
    <citation type="submission" date="2023-03" db="EMBL/GenBank/DDBJ databases">
        <title>Electrophorus voltai genome.</title>
        <authorList>
            <person name="Bian C."/>
        </authorList>
    </citation>
    <scope>NUCLEOTIDE SEQUENCE</scope>
    <source>
        <strain evidence="2">CB-2022</strain>
        <tissue evidence="2">Muscle</tissue>
    </source>
</reference>
<name>A0AAD9DT89_9TELE</name>
<accession>A0AAD9DT89</accession>
<sequence length="370" mass="41663">MAKKDLDGSVFFETHENTTSKSTQSVSDAENSRIDGSLSDQPRKSNMYFRQAQATPEQEAALLAMDYNCTSSKMQKQETVLNYWTFTLQDFTLTLEPINLLEEVLIGEEWSRFLPVKSGPPQGEANNQSQMEKTINVLEEALIGENCASFLPVKDRPIVIENDYSQRVNTSHFSKDSQSQNLVITQDKSTDKEQSVSSQSEKGQVLIINSGIKHKKPEVPENEHLMDDHEYAVVDVLIQPNSKQNKRNSKDFLQLDLSVVKSRGVLDNSALKSRIYLSKKRKHRPPKLRRKGKAEAAQNFKTIDSLSDSTTSSPLEFTRTSAVFASSIFYSLPHSSLFPDSEVSLTPALGDKKQKAKERGRKAKIWNLKA</sequence>
<evidence type="ECO:0000313" key="2">
    <source>
        <dbReference type="EMBL" id="KAK1791899.1"/>
    </source>
</evidence>
<feature type="compositionally biased region" description="Basic residues" evidence="1">
    <location>
        <begin position="354"/>
        <end position="364"/>
    </location>
</feature>
<evidence type="ECO:0000313" key="3">
    <source>
        <dbReference type="Proteomes" id="UP001239994"/>
    </source>
</evidence>
<dbReference type="Proteomes" id="UP001239994">
    <property type="component" value="Unassembled WGS sequence"/>
</dbReference>
<proteinExistence type="predicted"/>
<keyword evidence="3" id="KW-1185">Reference proteome</keyword>
<feature type="region of interest" description="Disordered" evidence="1">
    <location>
        <begin position="1"/>
        <end position="44"/>
    </location>
</feature>
<feature type="region of interest" description="Disordered" evidence="1">
    <location>
        <begin position="349"/>
        <end position="370"/>
    </location>
</feature>
<dbReference type="EMBL" id="JAROKS010000020">
    <property type="protein sequence ID" value="KAK1791899.1"/>
    <property type="molecule type" value="Genomic_DNA"/>
</dbReference>
<evidence type="ECO:0000256" key="1">
    <source>
        <dbReference type="SAM" id="MobiDB-lite"/>
    </source>
</evidence>
<comment type="caution">
    <text evidence="2">The sequence shown here is derived from an EMBL/GenBank/DDBJ whole genome shotgun (WGS) entry which is preliminary data.</text>
</comment>